<feature type="transmembrane region" description="Helical" evidence="9">
    <location>
        <begin position="243"/>
        <end position="262"/>
    </location>
</feature>
<gene>
    <name evidence="11" type="ORF">FU658_05640</name>
</gene>
<evidence type="ECO:0000256" key="2">
    <source>
        <dbReference type="ARBA" id="ARBA00022448"/>
    </source>
</evidence>
<feature type="transmembrane region" description="Helical" evidence="9">
    <location>
        <begin position="117"/>
        <end position="138"/>
    </location>
</feature>
<evidence type="ECO:0000256" key="9">
    <source>
        <dbReference type="SAM" id="Phobius"/>
    </source>
</evidence>
<feature type="domain" description="Major facilitator superfamily associated" evidence="10">
    <location>
        <begin position="117"/>
        <end position="441"/>
    </location>
</feature>
<keyword evidence="6 9" id="KW-1133">Transmembrane helix</keyword>
<dbReference type="InterPro" id="IPR024989">
    <property type="entry name" value="MFS_assoc_dom"/>
</dbReference>
<evidence type="ECO:0000256" key="7">
    <source>
        <dbReference type="ARBA" id="ARBA00023136"/>
    </source>
</evidence>
<evidence type="ECO:0000256" key="3">
    <source>
        <dbReference type="ARBA" id="ARBA00022475"/>
    </source>
</evidence>
<keyword evidence="2" id="KW-0813">Transport</keyword>
<dbReference type="Pfam" id="PF12832">
    <property type="entry name" value="MFS_1_like"/>
    <property type="match status" value="1"/>
</dbReference>
<dbReference type="GO" id="GO:0030395">
    <property type="term" value="F:lactose binding"/>
    <property type="evidence" value="ECO:0007669"/>
    <property type="project" value="TreeGrafter"/>
</dbReference>
<comment type="caution">
    <text evidence="11">The sequence shown here is derived from an EMBL/GenBank/DDBJ whole genome shotgun (WGS) entry which is preliminary data.</text>
</comment>
<feature type="transmembrane region" description="Helical" evidence="9">
    <location>
        <begin position="344"/>
        <end position="365"/>
    </location>
</feature>
<evidence type="ECO:0000256" key="5">
    <source>
        <dbReference type="ARBA" id="ARBA00022692"/>
    </source>
</evidence>
<evidence type="ECO:0000256" key="6">
    <source>
        <dbReference type="ARBA" id="ARBA00022989"/>
    </source>
</evidence>
<dbReference type="OrthoDB" id="9150135at2"/>
<feature type="transmembrane region" description="Helical" evidence="9">
    <location>
        <begin position="401"/>
        <end position="419"/>
    </location>
</feature>
<feature type="transmembrane region" description="Helical" evidence="9">
    <location>
        <begin position="268"/>
        <end position="286"/>
    </location>
</feature>
<keyword evidence="5 9" id="KW-0812">Transmembrane</keyword>
<proteinExistence type="predicted"/>
<keyword evidence="7 9" id="KW-0472">Membrane</keyword>
<feature type="transmembrane region" description="Helical" evidence="9">
    <location>
        <begin position="180"/>
        <end position="198"/>
    </location>
</feature>
<dbReference type="SUPFAM" id="SSF103473">
    <property type="entry name" value="MFS general substrate transporter"/>
    <property type="match status" value="1"/>
</dbReference>
<reference evidence="11 12" key="1">
    <citation type="submission" date="2019-08" db="EMBL/GenBank/DDBJ databases">
        <authorList>
            <person name="Karlyshev A.V."/>
        </authorList>
    </citation>
    <scope>NUCLEOTIDE SEQUENCE [LARGE SCALE GENOMIC DNA]</scope>
    <source>
        <strain evidence="11 12">Alg18-2.2</strain>
    </source>
</reference>
<name>A0A5C8KU54_9GAMM</name>
<evidence type="ECO:0000313" key="12">
    <source>
        <dbReference type="Proteomes" id="UP000321248"/>
    </source>
</evidence>
<protein>
    <submittedName>
        <fullName evidence="11">MFS transporter</fullName>
    </submittedName>
</protein>
<organism evidence="11 12">
    <name type="scientific">Alkalisalibacterium limincola</name>
    <dbReference type="NCBI Taxonomy" id="2699169"/>
    <lineage>
        <taxon>Bacteria</taxon>
        <taxon>Pseudomonadati</taxon>
        <taxon>Pseudomonadota</taxon>
        <taxon>Gammaproteobacteria</taxon>
        <taxon>Lysobacterales</taxon>
        <taxon>Lysobacteraceae</taxon>
        <taxon>Alkalisalibacterium</taxon>
    </lineage>
</organism>
<dbReference type="InterPro" id="IPR026032">
    <property type="entry name" value="HcaT-like"/>
</dbReference>
<evidence type="ECO:0000259" key="10">
    <source>
        <dbReference type="Pfam" id="PF12832"/>
    </source>
</evidence>
<evidence type="ECO:0000256" key="1">
    <source>
        <dbReference type="ARBA" id="ARBA00004429"/>
    </source>
</evidence>
<dbReference type="PANTHER" id="PTHR23522:SF10">
    <property type="entry name" value="3-PHENYLPROPIONIC ACID TRANSPORTER-RELATED"/>
    <property type="match status" value="1"/>
</dbReference>
<dbReference type="InterPro" id="IPR036259">
    <property type="entry name" value="MFS_trans_sf"/>
</dbReference>
<feature type="transmembrane region" description="Helical" evidence="9">
    <location>
        <begin position="377"/>
        <end position="395"/>
    </location>
</feature>
<keyword evidence="3" id="KW-1003">Cell membrane</keyword>
<accession>A0A5C8KU54</accession>
<feature type="region of interest" description="Disordered" evidence="8">
    <location>
        <begin position="1"/>
        <end position="96"/>
    </location>
</feature>
<dbReference type="AlphaFoldDB" id="A0A5C8KU54"/>
<dbReference type="GO" id="GO:0005886">
    <property type="term" value="C:plasma membrane"/>
    <property type="evidence" value="ECO:0007669"/>
    <property type="project" value="UniProtKB-SubCell"/>
</dbReference>
<dbReference type="EMBL" id="VRTS01000003">
    <property type="protein sequence ID" value="TXK64381.1"/>
    <property type="molecule type" value="Genomic_DNA"/>
</dbReference>
<evidence type="ECO:0000313" key="11">
    <source>
        <dbReference type="EMBL" id="TXK64381.1"/>
    </source>
</evidence>
<dbReference type="PANTHER" id="PTHR23522">
    <property type="entry name" value="BLL5896 PROTEIN"/>
    <property type="match status" value="1"/>
</dbReference>
<dbReference type="Gene3D" id="1.20.1250.20">
    <property type="entry name" value="MFS general substrate transporter like domains"/>
    <property type="match status" value="2"/>
</dbReference>
<feature type="transmembrane region" description="Helical" evidence="9">
    <location>
        <begin position="315"/>
        <end position="338"/>
    </location>
</feature>
<dbReference type="Proteomes" id="UP000321248">
    <property type="component" value="Unassembled WGS sequence"/>
</dbReference>
<evidence type="ECO:0000256" key="8">
    <source>
        <dbReference type="SAM" id="MobiDB-lite"/>
    </source>
</evidence>
<dbReference type="GO" id="GO:0015528">
    <property type="term" value="F:lactose:proton symporter activity"/>
    <property type="evidence" value="ECO:0007669"/>
    <property type="project" value="TreeGrafter"/>
</dbReference>
<feature type="transmembrane region" description="Helical" evidence="9">
    <location>
        <begin position="150"/>
        <end position="173"/>
    </location>
</feature>
<feature type="compositionally biased region" description="Polar residues" evidence="8">
    <location>
        <begin position="26"/>
        <end position="49"/>
    </location>
</feature>
<keyword evidence="12" id="KW-1185">Reference proteome</keyword>
<dbReference type="NCBIfam" id="NF037955">
    <property type="entry name" value="mfs"/>
    <property type="match status" value="1"/>
</dbReference>
<comment type="subcellular location">
    <subcellularLocation>
        <location evidence="1">Cell inner membrane</location>
        <topology evidence="1">Multi-pass membrane protein</topology>
    </subcellularLocation>
</comment>
<feature type="transmembrane region" description="Helical" evidence="9">
    <location>
        <begin position="204"/>
        <end position="222"/>
    </location>
</feature>
<sequence length="504" mass="55198">MAVASCDRWRMPTRRPGWTRGAARSGCTSRQTSWAAASGPRSSCANSPCPTRAGSPGWSTARTGRGSRLRNGACPGAEPGRPSAEHRRAPGRVRRPRLERPLHAPHRHNAPMPPHQYWRFAGFYLLYYAALGAYSPYVSRWLDGIGHGSYAIGILVGLMWATRVAGPLGWGLLNAHSPRPGRWLFAGSLMSALGFALLVPATGFFALFFALLVFGLFYNAVMPQFEAMTLHALGPRQAHYGRLRAWGSIGFILTVLVFGWALDRWGDARFPLLVLPLLVLMAAVAWTHRQAPAAPMVRGGPGLRGLLRQPGVRRFLLVASLMQLGFGAYYVFFTLYMLRSGHSGLVVGSLWAVGVLAEVVVFWYMPRLMQRLGAVRLFGLCLALTVVRWLLIALFPTQLAVLFPVQLLHAFSFGAFHSASMRMLAEFFPGRSLGAGQSVCTHWARARAGCRRIAGRRRLGCRWWTPDLPGGGRRDRAGLVHPSPRALGPRGRIGCCKAVLSATA</sequence>
<keyword evidence="4" id="KW-0997">Cell inner membrane</keyword>
<evidence type="ECO:0000256" key="4">
    <source>
        <dbReference type="ARBA" id="ARBA00022519"/>
    </source>
</evidence>